<dbReference type="PANTHER" id="PTHR30605:SF0">
    <property type="entry name" value="ANHYDRO-N-ACETYLMURAMIC ACID KINASE"/>
    <property type="match status" value="1"/>
</dbReference>
<name>A0A6G8F2J6_9PROT</name>
<dbReference type="SUPFAM" id="SSF53067">
    <property type="entry name" value="Actin-like ATPase domain"/>
    <property type="match status" value="1"/>
</dbReference>
<dbReference type="GO" id="GO:0005524">
    <property type="term" value="F:ATP binding"/>
    <property type="evidence" value="ECO:0007669"/>
    <property type="project" value="InterPro"/>
</dbReference>
<dbReference type="InterPro" id="IPR043129">
    <property type="entry name" value="ATPase_NBD"/>
</dbReference>
<dbReference type="Gene3D" id="3.30.420.40">
    <property type="match status" value="2"/>
</dbReference>
<gene>
    <name evidence="2" type="primary">anmK_2</name>
    <name evidence="2" type="ORF">PlAlph_4110</name>
</gene>
<evidence type="ECO:0000256" key="1">
    <source>
        <dbReference type="ARBA" id="ARBA00023277"/>
    </source>
</evidence>
<keyword evidence="1" id="KW-0119">Carbohydrate metabolism</keyword>
<dbReference type="PANTHER" id="PTHR30605">
    <property type="entry name" value="ANHYDRO-N-ACETYLMURAMIC ACID KINASE"/>
    <property type="match status" value="1"/>
</dbReference>
<dbReference type="GO" id="GO:0016301">
    <property type="term" value="F:kinase activity"/>
    <property type="evidence" value="ECO:0007669"/>
    <property type="project" value="UniProtKB-KW"/>
</dbReference>
<protein>
    <submittedName>
        <fullName evidence="2">Anhydro-N-acetylmuramic acid kinase</fullName>
        <ecNumber evidence="2">2.7.1.170</ecNumber>
    </submittedName>
</protein>
<evidence type="ECO:0000313" key="2">
    <source>
        <dbReference type="EMBL" id="QIM10519.1"/>
    </source>
</evidence>
<dbReference type="GO" id="GO:0006040">
    <property type="term" value="P:amino sugar metabolic process"/>
    <property type="evidence" value="ECO:0007669"/>
    <property type="project" value="InterPro"/>
</dbReference>
<dbReference type="GO" id="GO:0009254">
    <property type="term" value="P:peptidoglycan turnover"/>
    <property type="evidence" value="ECO:0007669"/>
    <property type="project" value="InterPro"/>
</dbReference>
<dbReference type="GO" id="GO:0016773">
    <property type="term" value="F:phosphotransferase activity, alcohol group as acceptor"/>
    <property type="evidence" value="ECO:0007669"/>
    <property type="project" value="InterPro"/>
</dbReference>
<dbReference type="AlphaFoldDB" id="A0A6G8F2J6"/>
<keyword evidence="2" id="KW-0418">Kinase</keyword>
<dbReference type="EMBL" id="MN990730">
    <property type="protein sequence ID" value="QIM10519.1"/>
    <property type="molecule type" value="Genomic_DNA"/>
</dbReference>
<accession>A0A6G8F2J6</accession>
<proteinExistence type="predicted"/>
<dbReference type="EC" id="2.7.1.170" evidence="2"/>
<dbReference type="InterPro" id="IPR005338">
    <property type="entry name" value="Anhydro_N_Ac-Mur_kinase"/>
</dbReference>
<keyword evidence="2" id="KW-0808">Transferase</keyword>
<sequence length="370" mass="39770">MGNIKTVSALGIMSSTSYEGVGIAKIETDGVDVKAFGPAYITPFDESLIDALRKIDGCRADDSPDAANAIRRTEIAFTEFCADLVQNFLTDNSCEVDVIGFAGHTICHNPAEHYTHQIGDGKMLAELTGIQTVSGFRNADILNGGQGAPFSPVYYEALTSCCTKPLVVIDIGGTTDISWFGANGEMMAFVSGPGNAVINDWVMKHGGMHIDYNGRLAILGKVNEQILSSLMHHKYLALQPPKACGRAMFNEKMEHLEGLSLEDGAATATAFVAESIAYSIALYLPEPPQEVFVCGGGAKNPTLLRFLRQRLPELSVKTTAEKGWNVDAIDAQAAAFWAVRRLHCLPVSFPFTTGVPVPCICGELFGNTNR</sequence>
<dbReference type="Pfam" id="PF03702">
    <property type="entry name" value="AnmK"/>
    <property type="match status" value="1"/>
</dbReference>
<organism evidence="2">
    <name type="scientific">uncultured Alphaproteobacteria bacterium</name>
    <dbReference type="NCBI Taxonomy" id="91750"/>
    <lineage>
        <taxon>Bacteria</taxon>
        <taxon>Pseudomonadati</taxon>
        <taxon>Pseudomonadota</taxon>
        <taxon>Alphaproteobacteria</taxon>
        <taxon>environmental samples</taxon>
    </lineage>
</organism>
<reference evidence="2" key="1">
    <citation type="journal article" date="2020" name="J. ISSAAS">
        <title>Lactobacilli and other gastrointestinal microbiota of Peromyscus leucopus, reservoir host for agents of Lyme disease and other zoonoses in North America.</title>
        <authorList>
            <person name="Milovic A."/>
            <person name="Bassam K."/>
            <person name="Shao H."/>
            <person name="Chatzistamou I."/>
            <person name="Tufts D.M."/>
            <person name="Diuk-Wasser M."/>
            <person name="Barbour A.G."/>
        </authorList>
    </citation>
    <scope>NUCLEOTIDE SEQUENCE</scope>
    <source>
        <strain evidence="2">LL90</strain>
    </source>
</reference>